<organism evidence="5 6">
    <name type="scientific">Steinernema glaseri</name>
    <dbReference type="NCBI Taxonomy" id="37863"/>
    <lineage>
        <taxon>Eukaryota</taxon>
        <taxon>Metazoa</taxon>
        <taxon>Ecdysozoa</taxon>
        <taxon>Nematoda</taxon>
        <taxon>Chromadorea</taxon>
        <taxon>Rhabditida</taxon>
        <taxon>Tylenchina</taxon>
        <taxon>Panagrolaimomorpha</taxon>
        <taxon>Strongyloidoidea</taxon>
        <taxon>Steinernematidae</taxon>
        <taxon>Steinernema</taxon>
    </lineage>
</organism>
<dbReference type="InterPro" id="IPR009644">
    <property type="entry name" value="FKTN/MNN4/W02B3.4-1"/>
</dbReference>
<comment type="subcellular location">
    <subcellularLocation>
        <location evidence="1">Membrane</location>
        <topology evidence="1">Single-pass membrane protein</topology>
    </subcellularLocation>
</comment>
<dbReference type="AlphaFoldDB" id="A0A1I7Z1M6"/>
<keyword evidence="2" id="KW-0812">Transmembrane</keyword>
<dbReference type="WBParaSite" id="L893_g21688.t1">
    <property type="protein sequence ID" value="L893_g21688.t1"/>
    <property type="gene ID" value="L893_g21688"/>
</dbReference>
<proteinExistence type="predicted"/>
<keyword evidence="4" id="KW-0472">Membrane</keyword>
<evidence type="ECO:0000256" key="1">
    <source>
        <dbReference type="ARBA" id="ARBA00004167"/>
    </source>
</evidence>
<keyword evidence="5" id="KW-1185">Reference proteome</keyword>
<dbReference type="PANTHER" id="PTHR15407:SF28">
    <property type="entry name" value="RIBITOL-5-PHOSPHATE TRANSFERASE FKTN"/>
    <property type="match status" value="1"/>
</dbReference>
<dbReference type="GO" id="GO:0016020">
    <property type="term" value="C:membrane"/>
    <property type="evidence" value="ECO:0007669"/>
    <property type="project" value="UniProtKB-SubCell"/>
</dbReference>
<accession>A0A1I7Z1M6</accession>
<evidence type="ECO:0000256" key="2">
    <source>
        <dbReference type="ARBA" id="ARBA00022692"/>
    </source>
</evidence>
<evidence type="ECO:0000256" key="4">
    <source>
        <dbReference type="ARBA" id="ARBA00023136"/>
    </source>
</evidence>
<protein>
    <submittedName>
        <fullName evidence="6">Fukutin</fullName>
    </submittedName>
</protein>
<evidence type="ECO:0000313" key="6">
    <source>
        <dbReference type="WBParaSite" id="L893_g21688.t1"/>
    </source>
</evidence>
<evidence type="ECO:0000313" key="5">
    <source>
        <dbReference type="Proteomes" id="UP000095287"/>
    </source>
</evidence>
<dbReference type="PANTHER" id="PTHR15407">
    <property type="entry name" value="FUKUTIN-RELATED"/>
    <property type="match status" value="1"/>
</dbReference>
<dbReference type="Proteomes" id="UP000095287">
    <property type="component" value="Unplaced"/>
</dbReference>
<sequence>MFHVTQRSPEKKVTWNRTWNNLSTIDLHRMILIDPEVLSCLGCQLPDRPLHLMSFSNESSSSQLMIIHKAYDDPQKDFFTVQYGNETRAVAKFKMVPFEVDGRQFLVPEDVERFLWSWERSRFIRCLGLDMGRKEKKDFQEVVAGVARFRSLAAAHGVTLTLNCGSLLGWYRECSIIPHTSDLDFTINSEEHSANFMRAMETSEEFKLSYTLAEPSGCFQFKACLLGTKTKLDVFYLYKNDSLSWTCGSLDDFRVVWWYPPTMEFCTGELLGTLVYVPCAVEEHLEVSRYRLARNRNTLLDQLWEDLERGSQIQRLRLSKWPFERPSEGKERRRTSLDDAICRPLLVKRLLVGERA</sequence>
<name>A0A1I7Z1M6_9BILA</name>
<reference evidence="6" key="1">
    <citation type="submission" date="2016-11" db="UniProtKB">
        <authorList>
            <consortium name="WormBaseParasite"/>
        </authorList>
    </citation>
    <scope>IDENTIFICATION</scope>
</reference>
<evidence type="ECO:0000256" key="3">
    <source>
        <dbReference type="ARBA" id="ARBA00022989"/>
    </source>
</evidence>
<keyword evidence="3" id="KW-1133">Transmembrane helix</keyword>